<accession>A0AAV9H5F6</accession>
<organism evidence="4 5">
    <name type="scientific">Podospora aff. communis PSN243</name>
    <dbReference type="NCBI Taxonomy" id="3040156"/>
    <lineage>
        <taxon>Eukaryota</taxon>
        <taxon>Fungi</taxon>
        <taxon>Dikarya</taxon>
        <taxon>Ascomycota</taxon>
        <taxon>Pezizomycotina</taxon>
        <taxon>Sordariomycetes</taxon>
        <taxon>Sordariomycetidae</taxon>
        <taxon>Sordariales</taxon>
        <taxon>Podosporaceae</taxon>
        <taxon>Podospora</taxon>
    </lineage>
</organism>
<evidence type="ECO:0000313" key="4">
    <source>
        <dbReference type="EMBL" id="KAK4455927.1"/>
    </source>
</evidence>
<gene>
    <name evidence="4" type="ORF">QBC34DRAFT_4331</name>
</gene>
<dbReference type="PANTHER" id="PTHR12286">
    <property type="entry name" value="SACCHAROPINE DEHYDROGENASE-LIKE OXIDOREDUCTASE"/>
    <property type="match status" value="1"/>
</dbReference>
<dbReference type="GO" id="GO:0005739">
    <property type="term" value="C:mitochondrion"/>
    <property type="evidence" value="ECO:0007669"/>
    <property type="project" value="TreeGrafter"/>
</dbReference>
<evidence type="ECO:0000256" key="2">
    <source>
        <dbReference type="SAM" id="Phobius"/>
    </source>
</evidence>
<dbReference type="Proteomes" id="UP001321760">
    <property type="component" value="Unassembled WGS sequence"/>
</dbReference>
<dbReference type="SUPFAM" id="SSF51735">
    <property type="entry name" value="NAD(P)-binding Rossmann-fold domains"/>
    <property type="match status" value="1"/>
</dbReference>
<dbReference type="InterPro" id="IPR036291">
    <property type="entry name" value="NAD(P)-bd_dom_sf"/>
</dbReference>
<dbReference type="AlphaFoldDB" id="A0AAV9H5F6"/>
<dbReference type="InterPro" id="IPR005097">
    <property type="entry name" value="Sacchrp_dh_NADP-bd"/>
</dbReference>
<evidence type="ECO:0000313" key="5">
    <source>
        <dbReference type="Proteomes" id="UP001321760"/>
    </source>
</evidence>
<keyword evidence="5" id="KW-1185">Reference proteome</keyword>
<feature type="domain" description="Saccharopine dehydrogenase NADP binding" evidence="3">
    <location>
        <begin position="12"/>
        <end position="139"/>
    </location>
</feature>
<comment type="caution">
    <text evidence="4">The sequence shown here is derived from an EMBL/GenBank/DDBJ whole genome shotgun (WGS) entry which is preliminary data.</text>
</comment>
<dbReference type="InterPro" id="IPR051276">
    <property type="entry name" value="Saccharopine_DH-like_oxidrdct"/>
</dbReference>
<dbReference type="EMBL" id="MU865913">
    <property type="protein sequence ID" value="KAK4455927.1"/>
    <property type="molecule type" value="Genomic_DNA"/>
</dbReference>
<proteinExistence type="inferred from homology"/>
<sequence>MPLKKHDREYDVVVFGATGYTGKFTAQHITTSLSTDLKWAVAGRSREKLEQVVTQCREWNPDRCPPSIEVCALEDDDLANLARKTFILITTVGPYARHGTHAFKACASSGTHYLDVTGEVPFVARMISQHSASAASTGAIMIPQIGIESAPSDLVTFSLASTLRSTLGPSTPLRDVTVSLRVKGAPSGGTLSTVLTLFETIPLREALETFKPFALSPIPNPHPAFTPSPSLLSRLTGVVRHRILGLQTTSLADRTDGALVERTWGLLQTLPSRKSQAYGTNFSFKQYMRAKNFLSGLAVHISLMIMGLVMVTPFLRSLAAKYVTPPGEGAPFEQAKKDEIEYRAVGRPDVEGSKKVAYCRAWYNGPNYFLTGILLGEAAATLLEDELDLPGGIYTPACLGQGFIDRLDKHGFRFENKIIDDAE</sequence>
<protein>
    <recommendedName>
        <fullName evidence="3">Saccharopine dehydrogenase NADP binding domain-containing protein</fullName>
    </recommendedName>
</protein>
<dbReference type="Pfam" id="PF03435">
    <property type="entry name" value="Sacchrp_dh_NADP"/>
    <property type="match status" value="1"/>
</dbReference>
<evidence type="ECO:0000256" key="1">
    <source>
        <dbReference type="ARBA" id="ARBA00038048"/>
    </source>
</evidence>
<keyword evidence="2" id="KW-0812">Transmembrane</keyword>
<comment type="similarity">
    <text evidence="1">Belongs to the saccharopine dehydrogenase family.</text>
</comment>
<reference evidence="4" key="2">
    <citation type="submission" date="2023-05" db="EMBL/GenBank/DDBJ databases">
        <authorList>
            <consortium name="Lawrence Berkeley National Laboratory"/>
            <person name="Steindorff A."/>
            <person name="Hensen N."/>
            <person name="Bonometti L."/>
            <person name="Westerberg I."/>
            <person name="Brannstrom I.O."/>
            <person name="Guillou S."/>
            <person name="Cros-Aarteil S."/>
            <person name="Calhoun S."/>
            <person name="Haridas S."/>
            <person name="Kuo A."/>
            <person name="Mondo S."/>
            <person name="Pangilinan J."/>
            <person name="Riley R."/>
            <person name="Labutti K."/>
            <person name="Andreopoulos B."/>
            <person name="Lipzen A."/>
            <person name="Chen C."/>
            <person name="Yanf M."/>
            <person name="Daum C."/>
            <person name="Ng V."/>
            <person name="Clum A."/>
            <person name="Ohm R."/>
            <person name="Martin F."/>
            <person name="Silar P."/>
            <person name="Natvig D."/>
            <person name="Lalanne C."/>
            <person name="Gautier V."/>
            <person name="Ament-Velasquez S.L."/>
            <person name="Kruys A."/>
            <person name="Hutchinson M.I."/>
            <person name="Powell A.J."/>
            <person name="Barry K."/>
            <person name="Miller A.N."/>
            <person name="Grigoriev I.V."/>
            <person name="Debuchy R."/>
            <person name="Gladieux P."/>
            <person name="Thoren M.H."/>
            <person name="Johannesson H."/>
        </authorList>
    </citation>
    <scope>NUCLEOTIDE SEQUENCE</scope>
    <source>
        <strain evidence="4">PSN243</strain>
    </source>
</reference>
<dbReference type="GO" id="GO:0005811">
    <property type="term" value="C:lipid droplet"/>
    <property type="evidence" value="ECO:0007669"/>
    <property type="project" value="TreeGrafter"/>
</dbReference>
<keyword evidence="2" id="KW-1133">Transmembrane helix</keyword>
<dbReference type="Gene3D" id="3.40.50.720">
    <property type="entry name" value="NAD(P)-binding Rossmann-like Domain"/>
    <property type="match status" value="1"/>
</dbReference>
<name>A0AAV9H5F6_9PEZI</name>
<keyword evidence="2" id="KW-0472">Membrane</keyword>
<dbReference type="GO" id="GO:0009247">
    <property type="term" value="P:glycolipid biosynthetic process"/>
    <property type="evidence" value="ECO:0007669"/>
    <property type="project" value="TreeGrafter"/>
</dbReference>
<feature type="transmembrane region" description="Helical" evidence="2">
    <location>
        <begin position="293"/>
        <end position="315"/>
    </location>
</feature>
<dbReference type="PANTHER" id="PTHR12286:SF5">
    <property type="entry name" value="SACCHAROPINE DEHYDROGENASE-LIKE OXIDOREDUCTASE"/>
    <property type="match status" value="1"/>
</dbReference>
<reference evidence="4" key="1">
    <citation type="journal article" date="2023" name="Mol. Phylogenet. Evol.">
        <title>Genome-scale phylogeny and comparative genomics of the fungal order Sordariales.</title>
        <authorList>
            <person name="Hensen N."/>
            <person name="Bonometti L."/>
            <person name="Westerberg I."/>
            <person name="Brannstrom I.O."/>
            <person name="Guillou S."/>
            <person name="Cros-Aarteil S."/>
            <person name="Calhoun S."/>
            <person name="Haridas S."/>
            <person name="Kuo A."/>
            <person name="Mondo S."/>
            <person name="Pangilinan J."/>
            <person name="Riley R."/>
            <person name="LaButti K."/>
            <person name="Andreopoulos B."/>
            <person name="Lipzen A."/>
            <person name="Chen C."/>
            <person name="Yan M."/>
            <person name="Daum C."/>
            <person name="Ng V."/>
            <person name="Clum A."/>
            <person name="Steindorff A."/>
            <person name="Ohm R.A."/>
            <person name="Martin F."/>
            <person name="Silar P."/>
            <person name="Natvig D.O."/>
            <person name="Lalanne C."/>
            <person name="Gautier V."/>
            <person name="Ament-Velasquez S.L."/>
            <person name="Kruys A."/>
            <person name="Hutchinson M.I."/>
            <person name="Powell A.J."/>
            <person name="Barry K."/>
            <person name="Miller A.N."/>
            <person name="Grigoriev I.V."/>
            <person name="Debuchy R."/>
            <person name="Gladieux P."/>
            <person name="Hiltunen Thoren M."/>
            <person name="Johannesson H."/>
        </authorList>
    </citation>
    <scope>NUCLEOTIDE SEQUENCE</scope>
    <source>
        <strain evidence="4">PSN243</strain>
    </source>
</reference>
<dbReference type="GO" id="GO:0005886">
    <property type="term" value="C:plasma membrane"/>
    <property type="evidence" value="ECO:0007669"/>
    <property type="project" value="TreeGrafter"/>
</dbReference>
<evidence type="ECO:0000259" key="3">
    <source>
        <dbReference type="Pfam" id="PF03435"/>
    </source>
</evidence>